<evidence type="ECO:0000313" key="2">
    <source>
        <dbReference type="Proteomes" id="UP000252884"/>
    </source>
</evidence>
<dbReference type="EMBL" id="QPJK01000012">
    <property type="protein sequence ID" value="RCW65564.1"/>
    <property type="molecule type" value="Genomic_DNA"/>
</dbReference>
<keyword evidence="2" id="KW-1185">Reference proteome</keyword>
<accession>A0A368XHS6</accession>
<comment type="caution">
    <text evidence="1">The sequence shown here is derived from an EMBL/GenBank/DDBJ whole genome shotgun (WGS) entry which is preliminary data.</text>
</comment>
<evidence type="ECO:0000313" key="1">
    <source>
        <dbReference type="EMBL" id="RCW65564.1"/>
    </source>
</evidence>
<reference evidence="1 2" key="1">
    <citation type="submission" date="2018-07" db="EMBL/GenBank/DDBJ databases">
        <title>Genomic Encyclopedia of Type Strains, Phase IV (KMG-IV): sequencing the most valuable type-strain genomes for metagenomic binning, comparative biology and taxonomic classification.</title>
        <authorList>
            <person name="Goeker M."/>
        </authorList>
    </citation>
    <scope>NUCLEOTIDE SEQUENCE [LARGE SCALE GENOMIC DNA]</scope>
    <source>
        <strain evidence="1 2">DSM 21634</strain>
    </source>
</reference>
<organism evidence="1 2">
    <name type="scientific">Pseudorhodoferax soli</name>
    <dbReference type="NCBI Taxonomy" id="545864"/>
    <lineage>
        <taxon>Bacteria</taxon>
        <taxon>Pseudomonadati</taxon>
        <taxon>Pseudomonadota</taxon>
        <taxon>Betaproteobacteria</taxon>
        <taxon>Burkholderiales</taxon>
        <taxon>Comamonadaceae</taxon>
    </lineage>
</organism>
<gene>
    <name evidence="1" type="ORF">DES41_11215</name>
</gene>
<protein>
    <submittedName>
        <fullName evidence="1">Uncharacterized protein</fullName>
    </submittedName>
</protein>
<sequence length="30" mass="2990">MDFVVWAVAGIVGVLALVAVGRAIACCVDA</sequence>
<dbReference type="AlphaFoldDB" id="A0A368XHS6"/>
<proteinExistence type="predicted"/>
<dbReference type="Proteomes" id="UP000252884">
    <property type="component" value="Unassembled WGS sequence"/>
</dbReference>
<name>A0A368XHS6_9BURK</name>